<evidence type="ECO:0000313" key="1">
    <source>
        <dbReference type="EMBL" id="CAH9147601.1"/>
    </source>
</evidence>
<proteinExistence type="predicted"/>
<dbReference type="Gene3D" id="1.20.1280.50">
    <property type="match status" value="1"/>
</dbReference>
<keyword evidence="2" id="KW-1185">Reference proteome</keyword>
<dbReference type="SUPFAM" id="SSF81383">
    <property type="entry name" value="F-box domain"/>
    <property type="match status" value="1"/>
</dbReference>
<protein>
    <recommendedName>
        <fullName evidence="3">F-box domain-containing protein</fullName>
    </recommendedName>
</protein>
<dbReference type="Proteomes" id="UP001152523">
    <property type="component" value="Unassembled WGS sequence"/>
</dbReference>
<dbReference type="AlphaFoldDB" id="A0AAV0GIA8"/>
<evidence type="ECO:0008006" key="3">
    <source>
        <dbReference type="Google" id="ProtNLM"/>
    </source>
</evidence>
<reference evidence="1" key="1">
    <citation type="submission" date="2022-07" db="EMBL/GenBank/DDBJ databases">
        <authorList>
            <person name="Macas J."/>
            <person name="Novak P."/>
            <person name="Neumann P."/>
        </authorList>
    </citation>
    <scope>NUCLEOTIDE SEQUENCE</scope>
</reference>
<accession>A0AAV0GIA8</accession>
<dbReference type="InterPro" id="IPR036047">
    <property type="entry name" value="F-box-like_dom_sf"/>
</dbReference>
<sequence length="171" mass="19826">MAKRLLSDEGHEFQGERRCPPNLRTSCQAVNPGAGEGMSAAADLVGTNWFWLKEGVNEEILLEILARLPNSLNVVQAGLVCHLWHSLIFQQHFIPRFIGLREQKKIEQPYSIIFRIVDSIEFEYDDGDDSDEYYQPICKLFSEEDFAGDSWRFRMPIYCSKSRQWSDDTME</sequence>
<gene>
    <name evidence="1" type="ORF">CEPIT_LOCUS43863</name>
</gene>
<comment type="caution">
    <text evidence="1">The sequence shown here is derived from an EMBL/GenBank/DDBJ whole genome shotgun (WGS) entry which is preliminary data.</text>
</comment>
<evidence type="ECO:0000313" key="2">
    <source>
        <dbReference type="Proteomes" id="UP001152523"/>
    </source>
</evidence>
<name>A0AAV0GIA8_9ASTE</name>
<organism evidence="1 2">
    <name type="scientific">Cuscuta epithymum</name>
    <dbReference type="NCBI Taxonomy" id="186058"/>
    <lineage>
        <taxon>Eukaryota</taxon>
        <taxon>Viridiplantae</taxon>
        <taxon>Streptophyta</taxon>
        <taxon>Embryophyta</taxon>
        <taxon>Tracheophyta</taxon>
        <taxon>Spermatophyta</taxon>
        <taxon>Magnoliopsida</taxon>
        <taxon>eudicotyledons</taxon>
        <taxon>Gunneridae</taxon>
        <taxon>Pentapetalae</taxon>
        <taxon>asterids</taxon>
        <taxon>lamiids</taxon>
        <taxon>Solanales</taxon>
        <taxon>Convolvulaceae</taxon>
        <taxon>Cuscuteae</taxon>
        <taxon>Cuscuta</taxon>
        <taxon>Cuscuta subgen. Cuscuta</taxon>
    </lineage>
</organism>
<dbReference type="EMBL" id="CAMAPF010001136">
    <property type="protein sequence ID" value="CAH9147601.1"/>
    <property type="molecule type" value="Genomic_DNA"/>
</dbReference>